<feature type="chain" id="PRO_5041381931" evidence="1">
    <location>
        <begin position="17"/>
        <end position="241"/>
    </location>
</feature>
<keyword evidence="1" id="KW-0732">Signal</keyword>
<feature type="signal peptide" evidence="1">
    <location>
        <begin position="1"/>
        <end position="16"/>
    </location>
</feature>
<reference evidence="2" key="1">
    <citation type="submission" date="2023-06" db="EMBL/GenBank/DDBJ databases">
        <title>Genomic analysis of the entomopathogenic nematode Steinernema hermaphroditum.</title>
        <authorList>
            <person name="Schwarz E.M."/>
            <person name="Heppert J.K."/>
            <person name="Baniya A."/>
            <person name="Schwartz H.T."/>
            <person name="Tan C.-H."/>
            <person name="Antoshechkin I."/>
            <person name="Sternberg P.W."/>
            <person name="Goodrich-Blair H."/>
            <person name="Dillman A.R."/>
        </authorList>
    </citation>
    <scope>NUCLEOTIDE SEQUENCE</scope>
    <source>
        <strain evidence="2">PS9179</strain>
        <tissue evidence="2">Whole animal</tissue>
    </source>
</reference>
<evidence type="ECO:0000313" key="2">
    <source>
        <dbReference type="EMBL" id="KAK0418855.1"/>
    </source>
</evidence>
<comment type="caution">
    <text evidence="2">The sequence shown here is derived from an EMBL/GenBank/DDBJ whole genome shotgun (WGS) entry which is preliminary data.</text>
</comment>
<evidence type="ECO:0000313" key="3">
    <source>
        <dbReference type="Proteomes" id="UP001175271"/>
    </source>
</evidence>
<proteinExistence type="predicted"/>
<dbReference type="Proteomes" id="UP001175271">
    <property type="component" value="Unassembled WGS sequence"/>
</dbReference>
<protein>
    <submittedName>
        <fullName evidence="2">Uncharacterized protein</fullName>
    </submittedName>
</protein>
<dbReference type="EMBL" id="JAUCMV010000002">
    <property type="protein sequence ID" value="KAK0418855.1"/>
    <property type="molecule type" value="Genomic_DNA"/>
</dbReference>
<name>A0AA39I6R5_9BILA</name>
<keyword evidence="3" id="KW-1185">Reference proteome</keyword>
<sequence length="241" mass="27882">MKTLLIFVAFLGISVAGPIPLSYSIFGERRLHVPNRFLSVEEFAIQLQQINSFVDRVEVIPKELQNLLKSITVDDYEAFNVAFEIFRTGGEMCSDGLEWQKRFSHFYNRVVGALEGLLRRIDNLSRQTKLYLANVCDIEENENCQLTFQVYLLGNVEKNTIIRYFVSWPQEVHDEIDEIFPTLSIKAKESFNNFRFMMNDEEEAFEYPRTVPDCTTEGELSKACSDLFKKTGISPDIFSHC</sequence>
<dbReference type="AlphaFoldDB" id="A0AA39I6R5"/>
<evidence type="ECO:0000256" key="1">
    <source>
        <dbReference type="SAM" id="SignalP"/>
    </source>
</evidence>
<organism evidence="2 3">
    <name type="scientific">Steinernema hermaphroditum</name>
    <dbReference type="NCBI Taxonomy" id="289476"/>
    <lineage>
        <taxon>Eukaryota</taxon>
        <taxon>Metazoa</taxon>
        <taxon>Ecdysozoa</taxon>
        <taxon>Nematoda</taxon>
        <taxon>Chromadorea</taxon>
        <taxon>Rhabditida</taxon>
        <taxon>Tylenchina</taxon>
        <taxon>Panagrolaimomorpha</taxon>
        <taxon>Strongyloidoidea</taxon>
        <taxon>Steinernematidae</taxon>
        <taxon>Steinernema</taxon>
    </lineage>
</organism>
<gene>
    <name evidence="2" type="ORF">QR680_013809</name>
</gene>
<accession>A0AA39I6R5</accession>
<dbReference type="Gene3D" id="1.20.120.1100">
    <property type="match status" value="1"/>
</dbReference>